<evidence type="ECO:0000313" key="2">
    <source>
        <dbReference type="EMBL" id="PPR00814.1"/>
    </source>
</evidence>
<proteinExistence type="predicted"/>
<gene>
    <name evidence="2" type="ORF">CVT26_012455</name>
</gene>
<dbReference type="Proteomes" id="UP000284706">
    <property type="component" value="Unassembled WGS sequence"/>
</dbReference>
<name>A0A409YCT7_9AGAR</name>
<sequence>METTLSKSCQRANLNEIKSALLVVGPQIISDPIRIQPCIREDPTTHSKDSLGGRLELELCTRQLLDDDEPSLSYYASSLRPHFGHLYHQCLLPWFLPIMLIHETMHMQEEGIRLTVTVALLTTELQLHEPLELISCLEARSLDFRRWTEVSLFLEKHVDFAIVRSVNGATLILFVSENCRTSSTQNGCRLTSKTEPSFYKSFLAMKFTVLASLLFLALAAVAQDPGSADTSGVDDPSGADTSDTGGGLTSTDSTDSGTDSGADSGDATGTDAGDDAGDSTGDDSGDDATDGDGTDTDGTADADGSDADGTDADGTDGSDDGDAGSDDPAAGTDILPTDDITSIPSGFFTSSSASSTPPASLIMASSVSVSITPAPASTARPAAAATTSSTVAKASNTVSRHGNYARATAISRTDQAVVGMFAGAVVAILV</sequence>
<feature type="compositionally biased region" description="Low complexity" evidence="1">
    <location>
        <begin position="234"/>
        <end position="271"/>
    </location>
</feature>
<organism evidence="2 3">
    <name type="scientific">Gymnopilus dilepis</name>
    <dbReference type="NCBI Taxonomy" id="231916"/>
    <lineage>
        <taxon>Eukaryota</taxon>
        <taxon>Fungi</taxon>
        <taxon>Dikarya</taxon>
        <taxon>Basidiomycota</taxon>
        <taxon>Agaricomycotina</taxon>
        <taxon>Agaricomycetes</taxon>
        <taxon>Agaricomycetidae</taxon>
        <taxon>Agaricales</taxon>
        <taxon>Agaricineae</taxon>
        <taxon>Hymenogastraceae</taxon>
        <taxon>Gymnopilus</taxon>
    </lineage>
</organism>
<protein>
    <submittedName>
        <fullName evidence="2">Uncharacterized protein</fullName>
    </submittedName>
</protein>
<comment type="caution">
    <text evidence="2">The sequence shown here is derived from an EMBL/GenBank/DDBJ whole genome shotgun (WGS) entry which is preliminary data.</text>
</comment>
<keyword evidence="3" id="KW-1185">Reference proteome</keyword>
<evidence type="ECO:0000256" key="1">
    <source>
        <dbReference type="SAM" id="MobiDB-lite"/>
    </source>
</evidence>
<dbReference type="AlphaFoldDB" id="A0A409YCT7"/>
<dbReference type="EMBL" id="NHYE01000984">
    <property type="protein sequence ID" value="PPR00814.1"/>
    <property type="molecule type" value="Genomic_DNA"/>
</dbReference>
<feature type="compositionally biased region" description="Acidic residues" evidence="1">
    <location>
        <begin position="272"/>
        <end position="325"/>
    </location>
</feature>
<reference evidence="2 3" key="1">
    <citation type="journal article" date="2018" name="Evol. Lett.">
        <title>Horizontal gene cluster transfer increased hallucinogenic mushroom diversity.</title>
        <authorList>
            <person name="Reynolds H.T."/>
            <person name="Vijayakumar V."/>
            <person name="Gluck-Thaler E."/>
            <person name="Korotkin H.B."/>
            <person name="Matheny P.B."/>
            <person name="Slot J.C."/>
        </authorList>
    </citation>
    <scope>NUCLEOTIDE SEQUENCE [LARGE SCALE GENOMIC DNA]</scope>
    <source>
        <strain evidence="2 3">SRW20</strain>
    </source>
</reference>
<dbReference type="InParanoid" id="A0A409YCT7"/>
<accession>A0A409YCT7</accession>
<feature type="region of interest" description="Disordered" evidence="1">
    <location>
        <begin position="225"/>
        <end position="338"/>
    </location>
</feature>
<evidence type="ECO:0000313" key="3">
    <source>
        <dbReference type="Proteomes" id="UP000284706"/>
    </source>
</evidence>